<evidence type="ECO:0000313" key="8">
    <source>
        <dbReference type="EMBL" id="KAL2280910.1"/>
    </source>
</evidence>
<keyword evidence="4" id="KW-0653">Protein transport</keyword>
<comment type="function">
    <text evidence="1 4">Involved in inositol deacylation of GPI-anchored proteins which plays important roles in the quality control and ER-associated degradation of GPI-anchored proteins.</text>
</comment>
<dbReference type="InterPro" id="IPR056884">
    <property type="entry name" value="NPHP3-like_N"/>
</dbReference>
<keyword evidence="4" id="KW-0813">Transport</keyword>
<dbReference type="InterPro" id="IPR012908">
    <property type="entry name" value="PGAP1-ab_dom-like"/>
</dbReference>
<evidence type="ECO:0000256" key="2">
    <source>
        <dbReference type="ARBA" id="ARBA00015856"/>
    </source>
</evidence>
<keyword evidence="9" id="KW-1185">Reference proteome</keyword>
<dbReference type="Pfam" id="PF22939">
    <property type="entry name" value="WHD_GPIID"/>
    <property type="match status" value="1"/>
</dbReference>
<protein>
    <recommendedName>
        <fullName evidence="2 4">GPI inositol-deacylase</fullName>
        <ecNumber evidence="4">3.1.-.-</ecNumber>
    </recommendedName>
</protein>
<dbReference type="InterPro" id="IPR036322">
    <property type="entry name" value="WD40_repeat_dom_sf"/>
</dbReference>
<dbReference type="EC" id="3.1.-.-" evidence="4"/>
<dbReference type="SUPFAM" id="SSF50978">
    <property type="entry name" value="WD40 repeat-like"/>
    <property type="match status" value="1"/>
</dbReference>
<sequence length="1049" mass="118946">MSQQSSAEARASRRSLLGSTKTTLIRRIQSLSLSEVEEYSVDEDAWGPLGLTLLHEPSEPLIDFIFVHGLGGGSRKTWSKTPHSAHYWPKEWLPAEPRFKNVRIHAFGYNAAWKERQASMLTIHDFGQALLADVRNSPALCRGETPIVLVGHSMGGLVIKKMLLLAKQDPTASNIAARIHTLFFLATPHRGSNLANTLNNLLRLAVGHGSKSYVDNLYPDSEAIIAINDQFRHAYQGIQLYSFFETMPTALGLIVEKTSAVLELPGEQISHLNADHSQVCKFDTPSDSNYVRLRDTFVASISLIETTCLAPRYHKRNDDIERLTAYLGLKERPEVDVTNIIEHQSQGSCSWLTEKDTFQQWLADENDSSRFYWLSGEPATGKSTLAAHVVNYLELCNKDCSYFFFKHLHTGKSTVAEMLRSLALQMARTNTIVRERLLEMYDSGVTLDNKDERAIWKTIFATRILRIVFQQPQYWVIDGLDESSNPTALFPLVARVEKHIPLHVFVTSRPSLLFERAFSRENIPKIAETIPLDATMSDIRLYLDEHASYFLAESEDERQGFVQTILEMSNGNFLWTDLVVKRIENAVSQEQVHNILNSVPKEMDELYREISTSIMASPDTGFIAKAILRWALCSLRPLFINELREALRLDIVENLNQLDKTAGTICGNLVYVDGDSRVQATHQTVRDFFFGRSKGDFDHAMSREREHCRIAEICLSYLGGGDMKPPRFRRANSHNQKKEPKRSSFSAYAIAYFSDHIARSTSSSSTLLASLNDFLMSNSMAWIEAVAKTTDLTPLTQTAKNIKAYMERRAKYESPLGTEVHNVLTWANDLVYLVAQFGKTLVASPPAIYHLIPAVCPKKSILFRAFKGHPRGLQVVGLEQDDWDERLGCIVIPDSQILSVACQDNNFALGTENGKVRVYDESTFQEKNQLQHGEPVRRLCLGKTDGRIVSQGRKHIKYWDISTSQQFWSFTARDEPLSLSFSEDEKRLYTATRANYALVIDVETRKRVEKFGFGDWDETERQNHKHQKPPMHVDFMMGLVLLGLTYLDL</sequence>
<name>A0ABR4EEM9_9PEZI</name>
<feature type="domain" description="Nephrocystin 3-like N-terminal" evidence="7">
    <location>
        <begin position="347"/>
        <end position="509"/>
    </location>
</feature>
<comment type="subcellular location">
    <subcellularLocation>
        <location evidence="4">Endoplasmic reticulum membrane</location>
    </subcellularLocation>
</comment>
<dbReference type="PANTHER" id="PTHR10039">
    <property type="entry name" value="AMELOGENIN"/>
    <property type="match status" value="1"/>
</dbReference>
<organism evidence="8 9">
    <name type="scientific">Diaporthe vaccinii</name>
    <dbReference type="NCBI Taxonomy" id="105482"/>
    <lineage>
        <taxon>Eukaryota</taxon>
        <taxon>Fungi</taxon>
        <taxon>Dikarya</taxon>
        <taxon>Ascomycota</taxon>
        <taxon>Pezizomycotina</taxon>
        <taxon>Sordariomycetes</taxon>
        <taxon>Sordariomycetidae</taxon>
        <taxon>Diaporthales</taxon>
        <taxon>Diaporthaceae</taxon>
        <taxon>Diaporthe</taxon>
        <taxon>Diaporthe eres species complex</taxon>
    </lineage>
</organism>
<dbReference type="InterPro" id="IPR015943">
    <property type="entry name" value="WD40/YVTN_repeat-like_dom_sf"/>
</dbReference>
<dbReference type="EMBL" id="JBAWTH010000062">
    <property type="protein sequence ID" value="KAL2280910.1"/>
    <property type="molecule type" value="Genomic_DNA"/>
</dbReference>
<feature type="domain" description="GPI inositol-deacylase winged helix" evidence="6">
    <location>
        <begin position="623"/>
        <end position="690"/>
    </location>
</feature>
<dbReference type="Gene3D" id="2.130.10.10">
    <property type="entry name" value="YVTN repeat-like/Quinoprotein amine dehydrogenase"/>
    <property type="match status" value="1"/>
</dbReference>
<keyword evidence="4" id="KW-0378">Hydrolase</keyword>
<keyword evidence="4" id="KW-0256">Endoplasmic reticulum</keyword>
<dbReference type="Proteomes" id="UP001600888">
    <property type="component" value="Unassembled WGS sequence"/>
</dbReference>
<evidence type="ECO:0000259" key="5">
    <source>
        <dbReference type="Pfam" id="PF07819"/>
    </source>
</evidence>
<evidence type="ECO:0000259" key="7">
    <source>
        <dbReference type="Pfam" id="PF24883"/>
    </source>
</evidence>
<evidence type="ECO:0000259" key="6">
    <source>
        <dbReference type="Pfam" id="PF22939"/>
    </source>
</evidence>
<dbReference type="PANTHER" id="PTHR10039:SF16">
    <property type="entry name" value="GPI INOSITOL-DEACYLASE"/>
    <property type="match status" value="1"/>
</dbReference>
<dbReference type="Pfam" id="PF24883">
    <property type="entry name" value="NPHP3_N"/>
    <property type="match status" value="1"/>
</dbReference>
<evidence type="ECO:0000256" key="3">
    <source>
        <dbReference type="ARBA" id="ARBA00022737"/>
    </source>
</evidence>
<dbReference type="Pfam" id="PF07819">
    <property type="entry name" value="PGAP1"/>
    <property type="match status" value="1"/>
</dbReference>
<comment type="caution">
    <text evidence="8">The sequence shown here is derived from an EMBL/GenBank/DDBJ whole genome shotgun (WGS) entry which is preliminary data.</text>
</comment>
<keyword evidence="3" id="KW-0677">Repeat</keyword>
<dbReference type="InterPro" id="IPR029058">
    <property type="entry name" value="AB_hydrolase_fold"/>
</dbReference>
<dbReference type="Gene3D" id="3.40.50.300">
    <property type="entry name" value="P-loop containing nucleotide triphosphate hydrolases"/>
    <property type="match status" value="1"/>
</dbReference>
<evidence type="ECO:0000256" key="4">
    <source>
        <dbReference type="RuleBase" id="RU365011"/>
    </source>
</evidence>
<dbReference type="SUPFAM" id="SSF53474">
    <property type="entry name" value="alpha/beta-Hydrolases"/>
    <property type="match status" value="1"/>
</dbReference>
<evidence type="ECO:0000313" key="9">
    <source>
        <dbReference type="Proteomes" id="UP001600888"/>
    </source>
</evidence>
<dbReference type="SUPFAM" id="SSF52540">
    <property type="entry name" value="P-loop containing nucleoside triphosphate hydrolases"/>
    <property type="match status" value="1"/>
</dbReference>
<keyword evidence="4" id="KW-0472">Membrane</keyword>
<dbReference type="InterPro" id="IPR054471">
    <property type="entry name" value="GPIID_WHD"/>
</dbReference>
<dbReference type="InterPro" id="IPR027417">
    <property type="entry name" value="P-loop_NTPase"/>
</dbReference>
<reference evidence="8 9" key="1">
    <citation type="submission" date="2024-03" db="EMBL/GenBank/DDBJ databases">
        <title>A high-quality draft genome sequence of Diaporthe vaccinii, a causative agent of upright dieback and viscid rot disease in cranberry plants.</title>
        <authorList>
            <person name="Sarrasin M."/>
            <person name="Lang B.F."/>
            <person name="Burger G."/>
        </authorList>
    </citation>
    <scope>NUCLEOTIDE SEQUENCE [LARGE SCALE GENOMIC DNA]</scope>
    <source>
        <strain evidence="8 9">IS7</strain>
    </source>
</reference>
<accession>A0ABR4EEM9</accession>
<proteinExistence type="inferred from homology"/>
<feature type="domain" description="GPI inositol-deacylase PGAP1-like alpha/beta" evidence="5">
    <location>
        <begin position="65"/>
        <end position="196"/>
    </location>
</feature>
<evidence type="ECO:0000256" key="1">
    <source>
        <dbReference type="ARBA" id="ARBA00003496"/>
    </source>
</evidence>
<dbReference type="Gene3D" id="3.40.50.1820">
    <property type="entry name" value="alpha/beta hydrolase"/>
    <property type="match status" value="1"/>
</dbReference>
<gene>
    <name evidence="8" type="ORF">FJTKL_12218</name>
</gene>
<comment type="similarity">
    <text evidence="4">Belongs to the GPI inositol-deacylase family.</text>
</comment>